<feature type="transmembrane region" description="Helical" evidence="1">
    <location>
        <begin position="142"/>
        <end position="160"/>
    </location>
</feature>
<dbReference type="EMBL" id="MDBS01000067">
    <property type="protein sequence ID" value="PMP23926.1"/>
    <property type="molecule type" value="Genomic_DNA"/>
</dbReference>
<comment type="caution">
    <text evidence="2">The sequence shown here is derived from an EMBL/GenBank/DDBJ whole genome shotgun (WGS) entry which is preliminary data.</text>
</comment>
<keyword evidence="1" id="KW-0472">Membrane</keyword>
<keyword evidence="1" id="KW-1133">Transmembrane helix</keyword>
<feature type="transmembrane region" description="Helical" evidence="1">
    <location>
        <begin position="74"/>
        <end position="95"/>
    </location>
</feature>
<evidence type="ECO:0000256" key="1">
    <source>
        <dbReference type="SAM" id="Phobius"/>
    </source>
</evidence>
<dbReference type="Pfam" id="PF10688">
    <property type="entry name" value="Imp-YgjV"/>
    <property type="match status" value="1"/>
</dbReference>
<keyword evidence="1" id="KW-0812">Transmembrane</keyword>
<dbReference type="InterPro" id="IPR019629">
    <property type="entry name" value="Uncharacterised_HI1736/YgjV"/>
</dbReference>
<dbReference type="PIRSF" id="PIRSF011443">
    <property type="entry name" value="YgjV"/>
    <property type="match status" value="1"/>
</dbReference>
<organism evidence="2">
    <name type="scientific">Vibrio cyclitrophicus</name>
    <dbReference type="NCBI Taxonomy" id="47951"/>
    <lineage>
        <taxon>Bacteria</taxon>
        <taxon>Pseudomonadati</taxon>
        <taxon>Pseudomonadota</taxon>
        <taxon>Gammaproteobacteria</taxon>
        <taxon>Vibrionales</taxon>
        <taxon>Vibrionaceae</taxon>
        <taxon>Vibrio</taxon>
    </lineage>
</organism>
<accession>A0A7Z1MEF7</accession>
<reference evidence="2" key="2">
    <citation type="journal article" date="2018" name="Nature">
        <title>A major lineage of non-tailed dsDNA viruses as unrecognized killers of marine bacteria.</title>
        <authorList>
            <person name="Kauffman K.M."/>
            <person name="Hussain F.A."/>
            <person name="Yang J."/>
            <person name="Arevalo P."/>
            <person name="Brown J.M."/>
            <person name="Chang W.K."/>
            <person name="VanInsberghe D."/>
            <person name="Elsherbini J."/>
            <person name="Sharma R.S."/>
            <person name="Cutler M.B."/>
            <person name="Kelly L."/>
            <person name="Polz M.F."/>
        </authorList>
    </citation>
    <scope>NUCLEOTIDE SEQUENCE</scope>
    <source>
        <strain evidence="2">10N.222.46.E12</strain>
    </source>
</reference>
<feature type="transmembrane region" description="Helical" evidence="1">
    <location>
        <begin position="43"/>
        <end position="62"/>
    </location>
</feature>
<feature type="transmembrane region" description="Helical" evidence="1">
    <location>
        <begin position="6"/>
        <end position="23"/>
    </location>
</feature>
<name>A0A7Z1MEF7_9VIBR</name>
<gene>
    <name evidence="2" type="ORF">BCS90_03640</name>
</gene>
<dbReference type="InterPro" id="IPR026267">
    <property type="entry name" value="YgjV"/>
</dbReference>
<proteinExistence type="predicted"/>
<feature type="transmembrane region" description="Helical" evidence="1">
    <location>
        <begin position="116"/>
        <end position="136"/>
    </location>
</feature>
<sequence length="174" mass="18893">MVNEIVAQAVGLLSFLLGLSTFYQKDDKKLKVVMLMLNVNHLIHFLLLGSITSAIGALISALRTCTAMYTKSLWAAGFFIALAVGSGIGFAQYWYQLLPLAGTIIGTYSIFRLNGIALRVGFLLGAACWLTNNLIIGSIGGSLMEISVIGINLVTIFRLYQDNAKCKITPQQQE</sequence>
<dbReference type="AlphaFoldDB" id="A0A7Z1MEF7"/>
<reference evidence="2" key="1">
    <citation type="submission" date="2016-07" db="EMBL/GenBank/DDBJ databases">
        <authorList>
            <person name="Kauffman K."/>
            <person name="Arevalo P."/>
            <person name="Polz M.F."/>
        </authorList>
    </citation>
    <scope>NUCLEOTIDE SEQUENCE</scope>
    <source>
        <strain evidence="2">10N.222.46.E12</strain>
    </source>
</reference>
<evidence type="ECO:0000313" key="2">
    <source>
        <dbReference type="EMBL" id="PMP23926.1"/>
    </source>
</evidence>
<dbReference type="RefSeq" id="WP_016784296.1">
    <property type="nucleotide sequence ID" value="NZ_CAWNSP010000016.1"/>
</dbReference>
<protein>
    <submittedName>
        <fullName evidence="2">Permease</fullName>
    </submittedName>
</protein>